<organism evidence="1 2">
    <name type="scientific">Dielma fastidiosa</name>
    <dbReference type="NCBI Taxonomy" id="1034346"/>
    <lineage>
        <taxon>Bacteria</taxon>
        <taxon>Bacillati</taxon>
        <taxon>Bacillota</taxon>
        <taxon>Erysipelotrichia</taxon>
        <taxon>Erysipelotrichales</taxon>
        <taxon>Erysipelotrichaceae</taxon>
        <taxon>Dielma</taxon>
    </lineage>
</organism>
<evidence type="ECO:0000313" key="1">
    <source>
        <dbReference type="EMBL" id="PXX79778.1"/>
    </source>
</evidence>
<dbReference type="RefSeq" id="WP_022937154.1">
    <property type="nucleotide sequence ID" value="NZ_CABKRQ010000002.1"/>
</dbReference>
<accession>A0A2V2FD89</accession>
<dbReference type="EMBL" id="QJKH01000005">
    <property type="protein sequence ID" value="PXX79778.1"/>
    <property type="molecule type" value="Genomic_DNA"/>
</dbReference>
<comment type="caution">
    <text evidence="1">The sequence shown here is derived from an EMBL/GenBank/DDBJ whole genome shotgun (WGS) entry which is preliminary data.</text>
</comment>
<dbReference type="InterPro" id="IPR042215">
    <property type="entry name" value="CarD-like_C"/>
</dbReference>
<dbReference type="STRING" id="1034346.GCA_000313565_00843"/>
<gene>
    <name evidence="1" type="ORF">DES51_105253</name>
</gene>
<name>A0A2V2FD89_9FIRM</name>
<reference evidence="1 2" key="1">
    <citation type="submission" date="2018-05" db="EMBL/GenBank/DDBJ databases">
        <title>Genomic Encyclopedia of Type Strains, Phase IV (KMG-IV): sequencing the most valuable type-strain genomes for metagenomic binning, comparative biology and taxonomic classification.</title>
        <authorList>
            <person name="Goeker M."/>
        </authorList>
    </citation>
    <scope>NUCLEOTIDE SEQUENCE [LARGE SCALE GENOMIC DNA]</scope>
    <source>
        <strain evidence="1 2">JC118</strain>
    </source>
</reference>
<proteinExistence type="predicted"/>
<evidence type="ECO:0000313" key="2">
    <source>
        <dbReference type="Proteomes" id="UP000247612"/>
    </source>
</evidence>
<sequence length="153" mass="17704">MTEKQFQNLLAAEAVVHREGGIWFKTNEGRFQCVSDGTLAELKASDIVRKICSKDKIIEMIDRVGFITVIQAPNEKVRKEFYQQAMDKYDELEWIRVIKTAYLHGQDQRLQPYEEAYAKQAANYFHGEAAYLLNLPFSSIEAYIGEKVTSDDW</sequence>
<dbReference type="Gene3D" id="1.20.58.1290">
    <property type="entry name" value="CarD-like, C-terminal domain"/>
    <property type="match status" value="1"/>
</dbReference>
<dbReference type="GeneID" id="94440335"/>
<dbReference type="AlphaFoldDB" id="A0A2V2FD89"/>
<protein>
    <submittedName>
        <fullName evidence="1">Uncharacterized protein</fullName>
    </submittedName>
</protein>
<dbReference type="OrthoDB" id="1655224at2"/>
<dbReference type="Proteomes" id="UP000247612">
    <property type="component" value="Unassembled WGS sequence"/>
</dbReference>
<keyword evidence="2" id="KW-1185">Reference proteome</keyword>